<dbReference type="RefSeq" id="WP_241274243.1">
    <property type="nucleotide sequence ID" value="NZ_JAKZGS010000004.1"/>
</dbReference>
<protein>
    <submittedName>
        <fullName evidence="2">Glycosyltransferase</fullName>
        <ecNumber evidence="2">2.4.-.-</ecNumber>
    </submittedName>
</protein>
<evidence type="ECO:0000313" key="2">
    <source>
        <dbReference type="EMBL" id="MCH7397731.1"/>
    </source>
</evidence>
<feature type="domain" description="Glycosyl transferase family 1" evidence="1">
    <location>
        <begin position="34"/>
        <end position="196"/>
    </location>
</feature>
<evidence type="ECO:0000259" key="1">
    <source>
        <dbReference type="Pfam" id="PF00534"/>
    </source>
</evidence>
<dbReference type="EC" id="2.4.-.-" evidence="2"/>
<dbReference type="PANTHER" id="PTHR12526:SF630">
    <property type="entry name" value="GLYCOSYLTRANSFERASE"/>
    <property type="match status" value="1"/>
</dbReference>
<sequence length="204" mass="23179">MNDSQHTKQSETRIKKIDFKPFIEPELDARYYLQLPPDKLIITMIGSLVKDQGHCFFLELAKSVEKRFENVHFLIVHEDIDPEFQEEFIDLVVNSNLKHKLDTVQSDRKIPDVLKSTDIFVEPAARGKGFAENILKAMATGLPVISVKTELLQNVILQDQTGFLIENNDLSTAVEMISVLIADVEMSKKMGKLGKERALEYFGA</sequence>
<organism evidence="2 3">
    <name type="scientific">Belliella calami</name>
    <dbReference type="NCBI Taxonomy" id="2923436"/>
    <lineage>
        <taxon>Bacteria</taxon>
        <taxon>Pseudomonadati</taxon>
        <taxon>Bacteroidota</taxon>
        <taxon>Cytophagia</taxon>
        <taxon>Cytophagales</taxon>
        <taxon>Cyclobacteriaceae</taxon>
        <taxon>Belliella</taxon>
    </lineage>
</organism>
<dbReference type="InterPro" id="IPR001296">
    <property type="entry name" value="Glyco_trans_1"/>
</dbReference>
<dbReference type="Pfam" id="PF00534">
    <property type="entry name" value="Glycos_transf_1"/>
    <property type="match status" value="1"/>
</dbReference>
<name>A0ABS9UM97_9BACT</name>
<keyword evidence="2" id="KW-0808">Transferase</keyword>
<proteinExistence type="predicted"/>
<keyword evidence="3" id="KW-1185">Reference proteome</keyword>
<reference evidence="2" key="1">
    <citation type="submission" date="2022-03" db="EMBL/GenBank/DDBJ databases">
        <title>De novo assembled genomes of Belliella spp. (Cyclobacteriaceae) strains.</title>
        <authorList>
            <person name="Szabo A."/>
            <person name="Korponai K."/>
            <person name="Felfoldi T."/>
        </authorList>
    </citation>
    <scope>NUCLEOTIDE SEQUENCE</scope>
    <source>
        <strain evidence="2">DSM 107340</strain>
    </source>
</reference>
<gene>
    <name evidence="2" type="ORF">MM236_07010</name>
</gene>
<dbReference type="Proteomes" id="UP001165488">
    <property type="component" value="Unassembled WGS sequence"/>
</dbReference>
<dbReference type="SUPFAM" id="SSF53756">
    <property type="entry name" value="UDP-Glycosyltransferase/glycogen phosphorylase"/>
    <property type="match status" value="1"/>
</dbReference>
<dbReference type="Gene3D" id="3.40.50.2000">
    <property type="entry name" value="Glycogen Phosphorylase B"/>
    <property type="match status" value="1"/>
</dbReference>
<accession>A0ABS9UM97</accession>
<dbReference type="EMBL" id="JAKZGS010000004">
    <property type="protein sequence ID" value="MCH7397731.1"/>
    <property type="molecule type" value="Genomic_DNA"/>
</dbReference>
<dbReference type="GO" id="GO:0016757">
    <property type="term" value="F:glycosyltransferase activity"/>
    <property type="evidence" value="ECO:0007669"/>
    <property type="project" value="UniProtKB-KW"/>
</dbReference>
<comment type="caution">
    <text evidence="2">The sequence shown here is derived from an EMBL/GenBank/DDBJ whole genome shotgun (WGS) entry which is preliminary data.</text>
</comment>
<evidence type="ECO:0000313" key="3">
    <source>
        <dbReference type="Proteomes" id="UP001165488"/>
    </source>
</evidence>
<keyword evidence="2" id="KW-0328">Glycosyltransferase</keyword>
<dbReference type="PANTHER" id="PTHR12526">
    <property type="entry name" value="GLYCOSYLTRANSFERASE"/>
    <property type="match status" value="1"/>
</dbReference>